<dbReference type="Proteomes" id="UP000663833">
    <property type="component" value="Unassembled WGS sequence"/>
</dbReference>
<dbReference type="EMBL" id="CAJOBS010000172">
    <property type="protein sequence ID" value="CAF4514200.1"/>
    <property type="molecule type" value="Genomic_DNA"/>
</dbReference>
<comment type="caution">
    <text evidence="2">The sequence shown here is derived from an EMBL/GenBank/DDBJ whole genome shotgun (WGS) entry which is preliminary data.</text>
</comment>
<evidence type="ECO:0000313" key="4">
    <source>
        <dbReference type="EMBL" id="CAF3407772.1"/>
    </source>
</evidence>
<dbReference type="EMBL" id="CAJOBP010000419">
    <property type="protein sequence ID" value="CAF4175887.1"/>
    <property type="molecule type" value="Genomic_DNA"/>
</dbReference>
<dbReference type="AlphaFoldDB" id="A0A817PDW7"/>
<dbReference type="EMBL" id="CAJNYD010002259">
    <property type="protein sequence ID" value="CAF3407772.1"/>
    <property type="molecule type" value="Genomic_DNA"/>
</dbReference>
<dbReference type="Proteomes" id="UP000663865">
    <property type="component" value="Unassembled WGS sequence"/>
</dbReference>
<proteinExistence type="predicted"/>
<sequence length="211" mass="23981">MDAGANLTSRALNREGRPLRRRGVSFNVLPMREEPPPIAPSEAPILLDYSSIRERKQLSLSDFLHSDNPITFFLFTFWHAACFFAQLFILPFVIIKYLYVLMLRVYGVRRPTTSTTTSDLFSDSSSPSSPSQQRPIVWMLTFIDYIIIQLSRLPETIKHCINSTSGHIDGTVSKSFNLLDACVSHLMTRSYSVVKSKVFPKSTLVESKTKR</sequence>
<feature type="transmembrane region" description="Helical" evidence="1">
    <location>
        <begin position="70"/>
        <end position="100"/>
    </location>
</feature>
<evidence type="ECO:0000313" key="8">
    <source>
        <dbReference type="EMBL" id="CAF4556588.1"/>
    </source>
</evidence>
<dbReference type="EMBL" id="CAJNYV010002985">
    <property type="protein sequence ID" value="CAF3520721.1"/>
    <property type="molecule type" value="Genomic_DNA"/>
</dbReference>
<dbReference type="Proteomes" id="UP000663825">
    <property type="component" value="Unassembled WGS sequence"/>
</dbReference>
<evidence type="ECO:0000313" key="3">
    <source>
        <dbReference type="EMBL" id="CAF3385030.1"/>
    </source>
</evidence>
<evidence type="ECO:0000313" key="7">
    <source>
        <dbReference type="EMBL" id="CAF4514200.1"/>
    </source>
</evidence>
<keyword evidence="1" id="KW-1133">Transmembrane helix</keyword>
<evidence type="ECO:0000256" key="1">
    <source>
        <dbReference type="SAM" id="Phobius"/>
    </source>
</evidence>
<name>A0A817PDW7_9BILA</name>
<evidence type="ECO:0000313" key="5">
    <source>
        <dbReference type="EMBL" id="CAF3520721.1"/>
    </source>
</evidence>
<reference evidence="2" key="1">
    <citation type="submission" date="2021-02" db="EMBL/GenBank/DDBJ databases">
        <authorList>
            <person name="Nowell W R."/>
        </authorList>
    </citation>
    <scope>NUCLEOTIDE SEQUENCE</scope>
</reference>
<keyword evidence="10" id="KW-1185">Reference proteome</keyword>
<dbReference type="Proteomes" id="UP000663873">
    <property type="component" value="Unassembled WGS sequence"/>
</dbReference>
<evidence type="ECO:0000313" key="2">
    <source>
        <dbReference type="EMBL" id="CAF3151067.1"/>
    </source>
</evidence>
<evidence type="ECO:0000313" key="6">
    <source>
        <dbReference type="EMBL" id="CAF4175887.1"/>
    </source>
</evidence>
<keyword evidence="1" id="KW-0812">Transmembrane</keyword>
<protein>
    <submittedName>
        <fullName evidence="2">Uncharacterized protein</fullName>
    </submittedName>
</protein>
<dbReference type="EMBL" id="CAJNYT010000927">
    <property type="protein sequence ID" value="CAF3385030.1"/>
    <property type="molecule type" value="Genomic_DNA"/>
</dbReference>
<dbReference type="EMBL" id="CAJOBR010000882">
    <property type="protein sequence ID" value="CAF4556588.1"/>
    <property type="molecule type" value="Genomic_DNA"/>
</dbReference>
<evidence type="ECO:0000313" key="10">
    <source>
        <dbReference type="Proteomes" id="UP000663873"/>
    </source>
</evidence>
<organism evidence="2 9">
    <name type="scientific">Rotaria socialis</name>
    <dbReference type="NCBI Taxonomy" id="392032"/>
    <lineage>
        <taxon>Eukaryota</taxon>
        <taxon>Metazoa</taxon>
        <taxon>Spiralia</taxon>
        <taxon>Gnathifera</taxon>
        <taxon>Rotifera</taxon>
        <taxon>Eurotatoria</taxon>
        <taxon>Bdelloidea</taxon>
        <taxon>Philodinida</taxon>
        <taxon>Philodinidae</taxon>
        <taxon>Rotaria</taxon>
    </lineage>
</organism>
<dbReference type="EMBL" id="CAJNXB010001258">
    <property type="protein sequence ID" value="CAF3151067.1"/>
    <property type="molecule type" value="Genomic_DNA"/>
</dbReference>
<dbReference type="OrthoDB" id="10035771at2759"/>
<evidence type="ECO:0000313" key="9">
    <source>
        <dbReference type="Proteomes" id="UP000663825"/>
    </source>
</evidence>
<dbReference type="Proteomes" id="UP000663848">
    <property type="component" value="Unassembled WGS sequence"/>
</dbReference>
<gene>
    <name evidence="3" type="ORF">GRG538_LOCUS8565</name>
    <name evidence="5" type="ORF">KIK155_LOCUS16905</name>
    <name evidence="4" type="ORF">LUA448_LOCUS18211</name>
    <name evidence="8" type="ORF">QYT958_LOCUS8695</name>
    <name evidence="2" type="ORF">TIS948_LOCUS9710</name>
    <name evidence="7" type="ORF">TOA249_LOCUS4497</name>
    <name evidence="6" type="ORF">UJA718_LOCUS4994</name>
</gene>
<dbReference type="Proteomes" id="UP000663872">
    <property type="component" value="Unassembled WGS sequence"/>
</dbReference>
<dbReference type="Proteomes" id="UP000663838">
    <property type="component" value="Unassembled WGS sequence"/>
</dbReference>
<keyword evidence="1" id="KW-0472">Membrane</keyword>
<accession>A0A817PDW7</accession>